<dbReference type="Pfam" id="PF09374">
    <property type="entry name" value="PG_binding_3"/>
    <property type="match status" value="1"/>
</dbReference>
<keyword evidence="3" id="KW-1185">Reference proteome</keyword>
<dbReference type="InterPro" id="IPR023346">
    <property type="entry name" value="Lysozyme-like_dom_sf"/>
</dbReference>
<dbReference type="RefSeq" id="WP_139262122.1">
    <property type="nucleotide sequence ID" value="NZ_BBXL01000055.1"/>
</dbReference>
<name>A0A1M5J4K8_9BACT</name>
<gene>
    <name evidence="2" type="ORF">SAMN05444362_1225</name>
</gene>
<dbReference type="AlphaFoldDB" id="A0A1M5J4K8"/>
<dbReference type="STRING" id="1346286.SAMN05444362_1225"/>
<feature type="domain" description="Peptidoglycan binding" evidence="1">
    <location>
        <begin position="4"/>
        <end position="41"/>
    </location>
</feature>
<accession>A0A1M5J4K8</accession>
<protein>
    <submittedName>
        <fullName evidence="2">Predicted Peptidoglycan domain-containing protein</fullName>
    </submittedName>
</protein>
<organism evidence="2 3">
    <name type="scientific">Dysgonomonas macrotermitis</name>
    <dbReference type="NCBI Taxonomy" id="1346286"/>
    <lineage>
        <taxon>Bacteria</taxon>
        <taxon>Pseudomonadati</taxon>
        <taxon>Bacteroidota</taxon>
        <taxon>Bacteroidia</taxon>
        <taxon>Bacteroidales</taxon>
        <taxon>Dysgonomonadaceae</taxon>
        <taxon>Dysgonomonas</taxon>
    </lineage>
</organism>
<evidence type="ECO:0000313" key="2">
    <source>
        <dbReference type="EMBL" id="SHG35451.1"/>
    </source>
</evidence>
<evidence type="ECO:0000313" key="3">
    <source>
        <dbReference type="Proteomes" id="UP000184480"/>
    </source>
</evidence>
<dbReference type="SUPFAM" id="SSF53955">
    <property type="entry name" value="Lysozyme-like"/>
    <property type="match status" value="1"/>
</dbReference>
<evidence type="ECO:0000259" key="1">
    <source>
        <dbReference type="Pfam" id="PF09374"/>
    </source>
</evidence>
<reference evidence="3" key="1">
    <citation type="submission" date="2016-11" db="EMBL/GenBank/DDBJ databases">
        <authorList>
            <person name="Varghese N."/>
            <person name="Submissions S."/>
        </authorList>
    </citation>
    <scope>NUCLEOTIDE SEQUENCE [LARGE SCALE GENOMIC DNA]</scope>
    <source>
        <strain evidence="3">DSM 27370</strain>
    </source>
</reference>
<dbReference type="Proteomes" id="UP000184480">
    <property type="component" value="Unassembled WGS sequence"/>
</dbReference>
<dbReference type="EMBL" id="FQUC01000022">
    <property type="protein sequence ID" value="SHG35451.1"/>
    <property type="molecule type" value="Genomic_DNA"/>
</dbReference>
<dbReference type="Gene3D" id="1.20.141.10">
    <property type="entry name" value="Chitosanase, subunit A, domain 1"/>
    <property type="match status" value="1"/>
</dbReference>
<sequence>MIIGPERIISENIEARKSLYESIIKKNPSQRKFLAGWMNRINDLKFEE</sequence>
<dbReference type="InterPro" id="IPR018537">
    <property type="entry name" value="Peptidoglycan-bd_3"/>
</dbReference>
<dbReference type="OrthoDB" id="672438at2"/>
<proteinExistence type="predicted"/>